<dbReference type="RefSeq" id="WP_150479284.1">
    <property type="nucleotide sequence ID" value="NZ_BMTB01000017.1"/>
</dbReference>
<gene>
    <name evidence="1" type="ORF">CP976_05465</name>
</gene>
<dbReference type="KEGG" id="scoe:CP976_05465"/>
<dbReference type="GeneID" id="91415535"/>
<proteinExistence type="predicted"/>
<organism evidence="1 2">
    <name type="scientific">Streptomyces coeruleorubidus</name>
    <dbReference type="NCBI Taxonomy" id="116188"/>
    <lineage>
        <taxon>Bacteria</taxon>
        <taxon>Bacillati</taxon>
        <taxon>Actinomycetota</taxon>
        <taxon>Actinomycetes</taxon>
        <taxon>Kitasatosporales</taxon>
        <taxon>Streptomycetaceae</taxon>
        <taxon>Streptomyces</taxon>
    </lineage>
</organism>
<name>A0A5J6HZ00_STRC4</name>
<protein>
    <submittedName>
        <fullName evidence="1">Uncharacterized protein</fullName>
    </submittedName>
</protein>
<dbReference type="EMBL" id="CP023694">
    <property type="protein sequence ID" value="QEV23651.1"/>
    <property type="molecule type" value="Genomic_DNA"/>
</dbReference>
<accession>A0A5J6HZ00</accession>
<dbReference type="AlphaFoldDB" id="A0A5J6HZ00"/>
<evidence type="ECO:0000313" key="1">
    <source>
        <dbReference type="EMBL" id="QEV23651.1"/>
    </source>
</evidence>
<sequence length="223" mass="25516">MSASYFDSALDDAVRRMGQTQGLTVDEYERSEHQSGQDVDAALQELMSVSPNTPPDTAGAHLLQAERVYVRWHRDDYYLDGEFALKSLHSCLSGNYVTFEDSRLAEDQREVMRDLKIFEEAPGSGRMTGIRFQAGGTSESEIWFYDMNQLKLESLDIDYTTYLDTLLATGGVAGWQYLFADLDFRNDAFRGIAKDLGEMLSYFRQVFPDRDYEPLLHRLEARL</sequence>
<reference evidence="1 2" key="1">
    <citation type="submission" date="2017-09" db="EMBL/GenBank/DDBJ databases">
        <authorList>
            <person name="Lee N."/>
            <person name="Cho B.-K."/>
        </authorList>
    </citation>
    <scope>NUCLEOTIDE SEQUENCE [LARGE SCALE GENOMIC DNA]</scope>
    <source>
        <strain evidence="1 2">ATCC 13740</strain>
    </source>
</reference>
<dbReference type="Proteomes" id="UP000326598">
    <property type="component" value="Chromosome"/>
</dbReference>
<evidence type="ECO:0000313" key="2">
    <source>
        <dbReference type="Proteomes" id="UP000326598"/>
    </source>
</evidence>